<keyword evidence="2" id="KW-1133">Transmembrane helix</keyword>
<feature type="compositionally biased region" description="Acidic residues" evidence="1">
    <location>
        <begin position="192"/>
        <end position="203"/>
    </location>
</feature>
<feature type="region of interest" description="Disordered" evidence="1">
    <location>
        <begin position="184"/>
        <end position="203"/>
    </location>
</feature>
<evidence type="ECO:0000256" key="1">
    <source>
        <dbReference type="SAM" id="MobiDB-lite"/>
    </source>
</evidence>
<evidence type="ECO:0000313" key="4">
    <source>
        <dbReference type="Proteomes" id="UP001165085"/>
    </source>
</evidence>
<dbReference type="OrthoDB" id="10340606at2759"/>
<feature type="transmembrane region" description="Helical" evidence="2">
    <location>
        <begin position="12"/>
        <end position="32"/>
    </location>
</feature>
<organism evidence="3 4">
    <name type="scientific">Triparma strigata</name>
    <dbReference type="NCBI Taxonomy" id="1606541"/>
    <lineage>
        <taxon>Eukaryota</taxon>
        <taxon>Sar</taxon>
        <taxon>Stramenopiles</taxon>
        <taxon>Ochrophyta</taxon>
        <taxon>Bolidophyceae</taxon>
        <taxon>Parmales</taxon>
        <taxon>Triparmaceae</taxon>
        <taxon>Triparma</taxon>
    </lineage>
</organism>
<feature type="transmembrane region" description="Helical" evidence="2">
    <location>
        <begin position="153"/>
        <end position="173"/>
    </location>
</feature>
<keyword evidence="2" id="KW-0812">Transmembrane</keyword>
<keyword evidence="4" id="KW-1185">Reference proteome</keyword>
<feature type="transmembrane region" description="Helical" evidence="2">
    <location>
        <begin position="100"/>
        <end position="117"/>
    </location>
</feature>
<dbReference type="AlphaFoldDB" id="A0A9W6ZHT7"/>
<name>A0A9W6ZHT7_9STRA</name>
<protein>
    <submittedName>
        <fullName evidence="3">Uncharacterized protein</fullName>
    </submittedName>
</protein>
<evidence type="ECO:0000313" key="3">
    <source>
        <dbReference type="EMBL" id="GMH52941.1"/>
    </source>
</evidence>
<dbReference type="Proteomes" id="UP001165085">
    <property type="component" value="Unassembled WGS sequence"/>
</dbReference>
<comment type="caution">
    <text evidence="3">The sequence shown here is derived from an EMBL/GenBank/DDBJ whole genome shotgun (WGS) entry which is preliminary data.</text>
</comment>
<proteinExistence type="predicted"/>
<dbReference type="EMBL" id="BRXY01000015">
    <property type="protein sequence ID" value="GMH52941.1"/>
    <property type="molecule type" value="Genomic_DNA"/>
</dbReference>
<feature type="transmembrane region" description="Helical" evidence="2">
    <location>
        <begin position="67"/>
        <end position="88"/>
    </location>
</feature>
<reference evidence="4" key="1">
    <citation type="journal article" date="2023" name="Commun. Biol.">
        <title>Genome analysis of Parmales, the sister group of diatoms, reveals the evolutionary specialization of diatoms from phago-mixotrophs to photoautotrophs.</title>
        <authorList>
            <person name="Ban H."/>
            <person name="Sato S."/>
            <person name="Yoshikawa S."/>
            <person name="Yamada K."/>
            <person name="Nakamura Y."/>
            <person name="Ichinomiya M."/>
            <person name="Sato N."/>
            <person name="Blanc-Mathieu R."/>
            <person name="Endo H."/>
            <person name="Kuwata A."/>
            <person name="Ogata H."/>
        </authorList>
    </citation>
    <scope>NUCLEOTIDE SEQUENCE [LARGE SCALE GENOMIC DNA]</scope>
    <source>
        <strain evidence="4">NIES 3701</strain>
    </source>
</reference>
<evidence type="ECO:0000256" key="2">
    <source>
        <dbReference type="SAM" id="Phobius"/>
    </source>
</evidence>
<sequence>MSDSLTSITSVFLLILRLTTAIFIGLSLGLVWCTFDFNVSPTRTLWDGRSQDPGADGSNASWNTTRAFAIITACFSAFQVIGILFNFITCNKHPSYSAQMIFDLMIWVCACISWGVTSTNKGLIYFSLLNVSDSIPTNKVCNQGAGYQFMQSAFALALISWVVGVLFVFPGFAAKCMTEKKPSEAKAKEAADANDVELEEGKE</sequence>
<accession>A0A9W6ZHT7</accession>
<gene>
    <name evidence="3" type="ORF">TrST_g3869</name>
</gene>
<keyword evidence="2" id="KW-0472">Membrane</keyword>